<feature type="domain" description="PAS" evidence="8">
    <location>
        <begin position="20"/>
        <end position="49"/>
    </location>
</feature>
<keyword evidence="5" id="KW-0175">Coiled coil</keyword>
<dbReference type="InterPro" id="IPR035965">
    <property type="entry name" value="PAS-like_dom_sf"/>
</dbReference>
<evidence type="ECO:0000256" key="4">
    <source>
        <dbReference type="PROSITE-ProRule" id="PRU00284"/>
    </source>
</evidence>
<dbReference type="Gene3D" id="3.30.450.20">
    <property type="entry name" value="PAS domain"/>
    <property type="match status" value="1"/>
</dbReference>
<evidence type="ECO:0000313" key="9">
    <source>
        <dbReference type="EMBL" id="MDO6455284.1"/>
    </source>
</evidence>
<dbReference type="Gene3D" id="1.10.287.950">
    <property type="entry name" value="Methyl-accepting chemotaxis protein"/>
    <property type="match status" value="1"/>
</dbReference>
<dbReference type="PROSITE" id="PS50111">
    <property type="entry name" value="CHEMOTAXIS_TRANSDUC_2"/>
    <property type="match status" value="1"/>
</dbReference>
<proteinExistence type="inferred from homology"/>
<comment type="subcellular location">
    <subcellularLocation>
        <location evidence="1">Membrane</location>
    </subcellularLocation>
</comment>
<dbReference type="Proteomes" id="UP001169862">
    <property type="component" value="Unassembled WGS sequence"/>
</dbReference>
<gene>
    <name evidence="9" type="ORF">Q4490_17110</name>
</gene>
<dbReference type="InterPro" id="IPR013655">
    <property type="entry name" value="PAS_fold_3"/>
</dbReference>
<dbReference type="RefSeq" id="WP_303552313.1">
    <property type="nucleotide sequence ID" value="NZ_JAUOPG010000015.1"/>
</dbReference>
<evidence type="ECO:0000256" key="3">
    <source>
        <dbReference type="ARBA" id="ARBA00029447"/>
    </source>
</evidence>
<accession>A0AAW7XPS2</accession>
<evidence type="ECO:0000256" key="2">
    <source>
        <dbReference type="ARBA" id="ARBA00023224"/>
    </source>
</evidence>
<dbReference type="GO" id="GO:0007165">
    <property type="term" value="P:signal transduction"/>
    <property type="evidence" value="ECO:0007669"/>
    <property type="project" value="UniProtKB-KW"/>
</dbReference>
<dbReference type="PANTHER" id="PTHR32089:SF112">
    <property type="entry name" value="LYSOZYME-LIKE PROTEIN-RELATED"/>
    <property type="match status" value="1"/>
</dbReference>
<protein>
    <submittedName>
        <fullName evidence="9">PAS domain-containing methyl-accepting chemotaxis protein</fullName>
    </submittedName>
</protein>
<dbReference type="AlphaFoldDB" id="A0AAW7XPS2"/>
<dbReference type="SMART" id="SM00283">
    <property type="entry name" value="MA"/>
    <property type="match status" value="1"/>
</dbReference>
<evidence type="ECO:0000313" key="10">
    <source>
        <dbReference type="Proteomes" id="UP001169862"/>
    </source>
</evidence>
<dbReference type="InterPro" id="IPR000014">
    <property type="entry name" value="PAS"/>
</dbReference>
<dbReference type="PROSITE" id="PS50112">
    <property type="entry name" value="PAS"/>
    <property type="match status" value="1"/>
</dbReference>
<dbReference type="FunFam" id="1.10.287.950:FF:000001">
    <property type="entry name" value="Methyl-accepting chemotaxis sensory transducer"/>
    <property type="match status" value="1"/>
</dbReference>
<dbReference type="SUPFAM" id="SSF58104">
    <property type="entry name" value="Methyl-accepting chemotaxis protein (MCP) signaling domain"/>
    <property type="match status" value="1"/>
</dbReference>
<dbReference type="Pfam" id="PF00015">
    <property type="entry name" value="MCPsignal"/>
    <property type="match status" value="1"/>
</dbReference>
<keyword evidence="6" id="KW-0812">Transmembrane</keyword>
<keyword evidence="6" id="KW-0472">Membrane</keyword>
<feature type="transmembrane region" description="Helical" evidence="6">
    <location>
        <begin position="172"/>
        <end position="192"/>
    </location>
</feature>
<keyword evidence="6" id="KW-1133">Transmembrane helix</keyword>
<dbReference type="GO" id="GO:0006935">
    <property type="term" value="P:chemotaxis"/>
    <property type="evidence" value="ECO:0007669"/>
    <property type="project" value="UniProtKB-ARBA"/>
</dbReference>
<dbReference type="Pfam" id="PF08447">
    <property type="entry name" value="PAS_3"/>
    <property type="match status" value="1"/>
</dbReference>
<feature type="domain" description="Methyl-accepting transducer" evidence="7">
    <location>
        <begin position="267"/>
        <end position="483"/>
    </location>
</feature>
<dbReference type="GO" id="GO:0016020">
    <property type="term" value="C:membrane"/>
    <property type="evidence" value="ECO:0007669"/>
    <property type="project" value="UniProtKB-SubCell"/>
</dbReference>
<dbReference type="SMART" id="SM00091">
    <property type="entry name" value="PAS"/>
    <property type="match status" value="1"/>
</dbReference>
<evidence type="ECO:0000259" key="8">
    <source>
        <dbReference type="PROSITE" id="PS50112"/>
    </source>
</evidence>
<comment type="similarity">
    <text evidence="3">Belongs to the methyl-accepting chemotaxis (MCP) protein family.</text>
</comment>
<dbReference type="CDD" id="cd00130">
    <property type="entry name" value="PAS"/>
    <property type="match status" value="1"/>
</dbReference>
<organism evidence="9 10">
    <name type="scientific">Neptunomonas phycophila</name>
    <dbReference type="NCBI Taxonomy" id="1572645"/>
    <lineage>
        <taxon>Bacteria</taxon>
        <taxon>Pseudomonadati</taxon>
        <taxon>Pseudomonadota</taxon>
        <taxon>Gammaproteobacteria</taxon>
        <taxon>Oceanospirillales</taxon>
        <taxon>Oceanospirillaceae</taxon>
        <taxon>Neptunomonas</taxon>
    </lineage>
</organism>
<dbReference type="InterPro" id="IPR004089">
    <property type="entry name" value="MCPsignal_dom"/>
</dbReference>
<dbReference type="PANTHER" id="PTHR32089">
    <property type="entry name" value="METHYL-ACCEPTING CHEMOTAXIS PROTEIN MCPB"/>
    <property type="match status" value="1"/>
</dbReference>
<evidence type="ECO:0000259" key="7">
    <source>
        <dbReference type="PROSITE" id="PS50111"/>
    </source>
</evidence>
<dbReference type="EMBL" id="JAUOPG010000015">
    <property type="protein sequence ID" value="MDO6455284.1"/>
    <property type="molecule type" value="Genomic_DNA"/>
</dbReference>
<sequence length="523" mass="56408">MPSVTLTGSEVTFAATDQLISTTDIQGRITYANDEFVKISGYSHDELLGSPHRIVRHPFMPKAAFENMWAMLKQNKPWRGLVVNKCKNGNYYWVDAYVTPVYQNGEKVGYQSVRALPSAAQKQDAIKMYNALNNGNNPIKQSVISSTLFKTGLFALLSLVLLGALFVKGEWLLGLLLAFLQGGGLAGLYLGYIKPLNVLANKAKGISSNEVMQKLFTGRLDNIGAVEYGLQMQTASTKTVLGRLGDFCGEIDRVVTASESISIDSKQGANRQSEETDMVAVSVEELAASALEISQSMTATSDAVQQANNEALDGRKHLEDIIEAISSISQQMELAEKEAQNLKQHTVEIEHVIGVITEIAEQTNLLALNAAIEAARAGEYGRGFAVVADEVRTLATRTKDSTSEVRMTVENIVSSVGMVVSKLDQTKGVVEKSRSVSGAVGQVFSSVTESMDGISGQTVSVASAAGQQTSVIEEIQKNVESLRQLSLHNADLGAKSESASKELRAVENQLLSMVKAFKTEAND</sequence>
<evidence type="ECO:0000256" key="1">
    <source>
        <dbReference type="ARBA" id="ARBA00004370"/>
    </source>
</evidence>
<reference evidence="9" key="1">
    <citation type="submission" date="2023-07" db="EMBL/GenBank/DDBJ databases">
        <title>Genome content predicts the carbon catabolic preferences of heterotrophic bacteria.</title>
        <authorList>
            <person name="Gralka M."/>
        </authorList>
    </citation>
    <scope>NUCLEOTIDE SEQUENCE</scope>
    <source>
        <strain evidence="9">I2M16</strain>
    </source>
</reference>
<evidence type="ECO:0000256" key="5">
    <source>
        <dbReference type="SAM" id="Coils"/>
    </source>
</evidence>
<comment type="caution">
    <text evidence="9">The sequence shown here is derived from an EMBL/GenBank/DDBJ whole genome shotgun (WGS) entry which is preliminary data.</text>
</comment>
<keyword evidence="2 4" id="KW-0807">Transducer</keyword>
<feature type="transmembrane region" description="Helical" evidence="6">
    <location>
        <begin position="147"/>
        <end position="166"/>
    </location>
</feature>
<dbReference type="NCBIfam" id="TIGR00229">
    <property type="entry name" value="sensory_box"/>
    <property type="match status" value="1"/>
</dbReference>
<dbReference type="CDD" id="cd11386">
    <property type="entry name" value="MCP_signal"/>
    <property type="match status" value="1"/>
</dbReference>
<dbReference type="SUPFAM" id="SSF55785">
    <property type="entry name" value="PYP-like sensor domain (PAS domain)"/>
    <property type="match status" value="1"/>
</dbReference>
<evidence type="ECO:0000256" key="6">
    <source>
        <dbReference type="SAM" id="Phobius"/>
    </source>
</evidence>
<feature type="coiled-coil region" evidence="5">
    <location>
        <begin position="318"/>
        <end position="345"/>
    </location>
</feature>
<name>A0AAW7XPS2_9GAMM</name>